<dbReference type="InterPro" id="IPR042099">
    <property type="entry name" value="ANL_N_sf"/>
</dbReference>
<accession>A0A4T0FDE5</accession>
<reference evidence="5 6" key="1">
    <citation type="submission" date="2019-03" db="EMBL/GenBank/DDBJ databases">
        <title>Sequencing 23 genomes of Wallemia ichthyophaga.</title>
        <authorList>
            <person name="Gostincar C."/>
        </authorList>
    </citation>
    <scope>NUCLEOTIDE SEQUENCE [LARGE SCALE GENOMIC DNA]</scope>
    <source>
        <strain evidence="5 6">EXF-5753</strain>
    </source>
</reference>
<dbReference type="Gene3D" id="3.30.300.30">
    <property type="match status" value="1"/>
</dbReference>
<dbReference type="Gene3D" id="3.40.50.12780">
    <property type="entry name" value="N-terminal domain of ligase-like"/>
    <property type="match status" value="1"/>
</dbReference>
<evidence type="ECO:0000259" key="4">
    <source>
        <dbReference type="Pfam" id="PF13193"/>
    </source>
</evidence>
<organism evidence="5 6">
    <name type="scientific">Wallemia hederae</name>
    <dbReference type="NCBI Taxonomy" id="1540922"/>
    <lineage>
        <taxon>Eukaryota</taxon>
        <taxon>Fungi</taxon>
        <taxon>Dikarya</taxon>
        <taxon>Basidiomycota</taxon>
        <taxon>Wallemiomycotina</taxon>
        <taxon>Wallemiomycetes</taxon>
        <taxon>Wallemiales</taxon>
        <taxon>Wallemiaceae</taxon>
        <taxon>Wallemia</taxon>
    </lineage>
</organism>
<dbReference type="EMBL" id="SPNW01000087">
    <property type="protein sequence ID" value="TIA86192.1"/>
    <property type="molecule type" value="Genomic_DNA"/>
</dbReference>
<dbReference type="PROSITE" id="PS00455">
    <property type="entry name" value="AMP_BINDING"/>
    <property type="match status" value="1"/>
</dbReference>
<dbReference type="PANTHER" id="PTHR24096:SF149">
    <property type="entry name" value="AMP-BINDING DOMAIN-CONTAINING PROTEIN-RELATED"/>
    <property type="match status" value="1"/>
</dbReference>
<feature type="domain" description="AMP-dependent synthetase/ligase" evidence="3">
    <location>
        <begin position="35"/>
        <end position="413"/>
    </location>
</feature>
<evidence type="ECO:0000256" key="2">
    <source>
        <dbReference type="ARBA" id="ARBA00022598"/>
    </source>
</evidence>
<keyword evidence="6" id="KW-1185">Reference proteome</keyword>
<dbReference type="SUPFAM" id="SSF56801">
    <property type="entry name" value="Acetyl-CoA synthetase-like"/>
    <property type="match status" value="1"/>
</dbReference>
<evidence type="ECO:0000259" key="3">
    <source>
        <dbReference type="Pfam" id="PF00501"/>
    </source>
</evidence>
<sequence length="566" mass="61727">MSNLQAAIKSIYPDIEIPSCSLFDFLLPPATGELHKPAFVDAVTGIQLTYAQLRSKSLELANGLRKLHNINKSDTVLIISPNSLSYPVLIFGTSAAGAKLSLANPAYNHFELSHQLKDSNATLVFAHPDNIALTKKILKEIGWSDAQIAHKLISATDSDADGHAPYTRILDSAPQPGVPEKFDGENSHQTAVMCYSSGTTGLSKGVMTSHNNIVANICQLTLMRGYILQKGDVMLSVLSHLTYTKLTNSTMTVGLTVTMLYYISHEVKSILLPRFEPNAFGAAIQKYKITVGSVVPPILVLLANTDIEKKYDLSSLRLLQVGAAPVGEELVRKLSIKFNDVITISQGYGLTETSPITHKLPLEFAKSHSGYIGRLLPNTYARVVSEDGKDVPGDNKSSGELWVKGPQVMKGYLNRPEATADCMTADGYFKTGDVAVFDSQTQLFRIVDRLKELIKYKGFQVPPAALESLLLSHPEVKDVAVIGVYDDKQATELPRAYVVPSDSANMNKEAWCKDVETWVSLKVANHSKLRGGVKTIDVIPKSASGKILRRHLRTLAAQQDKASAKL</sequence>
<proteinExistence type="inferred from homology"/>
<comment type="caution">
    <text evidence="5">The sequence shown here is derived from an EMBL/GenBank/DDBJ whole genome shotgun (WGS) entry which is preliminary data.</text>
</comment>
<dbReference type="OrthoDB" id="1898221at2759"/>
<feature type="domain" description="AMP-binding enzyme C-terminal" evidence="4">
    <location>
        <begin position="466"/>
        <end position="546"/>
    </location>
</feature>
<gene>
    <name evidence="5" type="ORF">E3P99_03763</name>
</gene>
<dbReference type="PANTHER" id="PTHR24096">
    <property type="entry name" value="LONG-CHAIN-FATTY-ACID--COA LIGASE"/>
    <property type="match status" value="1"/>
</dbReference>
<dbReference type="Proteomes" id="UP000310189">
    <property type="component" value="Unassembled WGS sequence"/>
</dbReference>
<evidence type="ECO:0000313" key="6">
    <source>
        <dbReference type="Proteomes" id="UP000310189"/>
    </source>
</evidence>
<dbReference type="Pfam" id="PF00501">
    <property type="entry name" value="AMP-binding"/>
    <property type="match status" value="1"/>
</dbReference>
<dbReference type="InterPro" id="IPR000873">
    <property type="entry name" value="AMP-dep_synth/lig_dom"/>
</dbReference>
<evidence type="ECO:0000256" key="1">
    <source>
        <dbReference type="ARBA" id="ARBA00006432"/>
    </source>
</evidence>
<dbReference type="InterPro" id="IPR025110">
    <property type="entry name" value="AMP-bd_C"/>
</dbReference>
<dbReference type="Pfam" id="PF13193">
    <property type="entry name" value="AMP-binding_C"/>
    <property type="match status" value="1"/>
</dbReference>
<dbReference type="CDD" id="cd05911">
    <property type="entry name" value="Firefly_Luc_like"/>
    <property type="match status" value="1"/>
</dbReference>
<dbReference type="InterPro" id="IPR045851">
    <property type="entry name" value="AMP-bd_C_sf"/>
</dbReference>
<dbReference type="InterPro" id="IPR020845">
    <property type="entry name" value="AMP-binding_CS"/>
</dbReference>
<name>A0A4T0FDE5_9BASI</name>
<protein>
    <recommendedName>
        <fullName evidence="7">AMP-dependent synthetase/ligase domain-containing protein</fullName>
    </recommendedName>
</protein>
<evidence type="ECO:0008006" key="7">
    <source>
        <dbReference type="Google" id="ProtNLM"/>
    </source>
</evidence>
<dbReference type="AlphaFoldDB" id="A0A4T0FDE5"/>
<dbReference type="GO" id="GO:0016405">
    <property type="term" value="F:CoA-ligase activity"/>
    <property type="evidence" value="ECO:0007669"/>
    <property type="project" value="TreeGrafter"/>
</dbReference>
<keyword evidence="2" id="KW-0436">Ligase</keyword>
<comment type="similarity">
    <text evidence="1">Belongs to the ATP-dependent AMP-binding enzyme family.</text>
</comment>
<evidence type="ECO:0000313" key="5">
    <source>
        <dbReference type="EMBL" id="TIA86192.1"/>
    </source>
</evidence>